<evidence type="ECO:0000256" key="1">
    <source>
        <dbReference type="SAM" id="Phobius"/>
    </source>
</evidence>
<comment type="caution">
    <text evidence="3">The sequence shown here is derived from an EMBL/GenBank/DDBJ whole genome shotgun (WGS) entry which is preliminary data.</text>
</comment>
<keyword evidence="1" id="KW-0472">Membrane</keyword>
<keyword evidence="1" id="KW-1133">Transmembrane helix</keyword>
<feature type="domain" description="FMN-binding" evidence="2">
    <location>
        <begin position="60"/>
        <end position="130"/>
    </location>
</feature>
<protein>
    <submittedName>
        <fullName evidence="3">FMN-binding protein</fullName>
    </submittedName>
</protein>
<name>A0ABW8TAY1_9CLOT</name>
<dbReference type="SMART" id="SM00900">
    <property type="entry name" value="FMN_bind"/>
    <property type="match status" value="1"/>
</dbReference>
<keyword evidence="4" id="KW-1185">Reference proteome</keyword>
<dbReference type="EMBL" id="JBJIAA010000003">
    <property type="protein sequence ID" value="MFL0249708.1"/>
    <property type="molecule type" value="Genomic_DNA"/>
</dbReference>
<gene>
    <name evidence="3" type="ORF">ACJDT4_04675</name>
</gene>
<dbReference type="RefSeq" id="WP_406786375.1">
    <property type="nucleotide sequence ID" value="NZ_JBJIAA010000003.1"/>
</dbReference>
<proteinExistence type="predicted"/>
<evidence type="ECO:0000313" key="3">
    <source>
        <dbReference type="EMBL" id="MFL0249708.1"/>
    </source>
</evidence>
<organism evidence="3 4">
    <name type="scientific">Clostridium neuense</name>
    <dbReference type="NCBI Taxonomy" id="1728934"/>
    <lineage>
        <taxon>Bacteria</taxon>
        <taxon>Bacillati</taxon>
        <taxon>Bacillota</taxon>
        <taxon>Clostridia</taxon>
        <taxon>Eubacteriales</taxon>
        <taxon>Clostridiaceae</taxon>
        <taxon>Clostridium</taxon>
    </lineage>
</organism>
<keyword evidence="1" id="KW-0812">Transmembrane</keyword>
<dbReference type="Pfam" id="PF04205">
    <property type="entry name" value="FMN_bind"/>
    <property type="match status" value="1"/>
</dbReference>
<sequence length="133" mass="14658">MMKKIFIISICVLIVVCIGFGVKYLVSVNEYKKEVKNISIKNVDLEKVKDGKYTGSCDVGYIKAVVKVQVKDNKIMSIKLLEHKNERGKKAETILGKVIKAQSIKVDTVTGATNSSKVILRAIESALQNGEKA</sequence>
<accession>A0ABW8TAY1</accession>
<dbReference type="InterPro" id="IPR007329">
    <property type="entry name" value="FMN-bd"/>
</dbReference>
<dbReference type="Gene3D" id="3.90.1010.20">
    <property type="match status" value="1"/>
</dbReference>
<evidence type="ECO:0000313" key="4">
    <source>
        <dbReference type="Proteomes" id="UP001623592"/>
    </source>
</evidence>
<reference evidence="3 4" key="1">
    <citation type="submission" date="2024-11" db="EMBL/GenBank/DDBJ databases">
        <authorList>
            <person name="Heng Y.C."/>
            <person name="Lim A.C.H."/>
            <person name="Lee J.K.Y."/>
            <person name="Kittelmann S."/>
        </authorList>
    </citation>
    <scope>NUCLEOTIDE SEQUENCE [LARGE SCALE GENOMIC DNA]</scope>
    <source>
        <strain evidence="3 4">WILCCON 0114</strain>
    </source>
</reference>
<feature type="transmembrane region" description="Helical" evidence="1">
    <location>
        <begin position="6"/>
        <end position="26"/>
    </location>
</feature>
<dbReference type="Proteomes" id="UP001623592">
    <property type="component" value="Unassembled WGS sequence"/>
</dbReference>
<evidence type="ECO:0000259" key="2">
    <source>
        <dbReference type="SMART" id="SM00900"/>
    </source>
</evidence>